<comment type="caution">
    <text evidence="2">The sequence shown here is derived from an EMBL/GenBank/DDBJ whole genome shotgun (WGS) entry which is preliminary data.</text>
</comment>
<protein>
    <recommendedName>
        <fullName evidence="1">Iminophenyl-pyruvate dimer synthase domain-containing protein</fullName>
    </recommendedName>
</protein>
<dbReference type="EMBL" id="AAKGZA010000043">
    <property type="protein sequence ID" value="ECR6698052.1"/>
    <property type="molecule type" value="Genomic_DNA"/>
</dbReference>
<proteinExistence type="predicted"/>
<dbReference type="Pfam" id="PF12902">
    <property type="entry name" value="Ferritin-like"/>
    <property type="match status" value="1"/>
</dbReference>
<dbReference type="InterPro" id="IPR026820">
    <property type="entry name" value="VioB/RebD_dom"/>
</dbReference>
<evidence type="ECO:0000259" key="1">
    <source>
        <dbReference type="Pfam" id="PF12902"/>
    </source>
</evidence>
<accession>A0A5Z3BF48</accession>
<dbReference type="InterPro" id="IPR012347">
    <property type="entry name" value="Ferritin-like"/>
</dbReference>
<dbReference type="PANTHER" id="PTHR34400:SF4">
    <property type="entry name" value="MEMBRANE PROTEIN"/>
    <property type="match status" value="1"/>
</dbReference>
<organism evidence="2">
    <name type="scientific">Salmonella enterica</name>
    <name type="common">Salmonella choleraesuis</name>
    <dbReference type="NCBI Taxonomy" id="28901"/>
    <lineage>
        <taxon>Bacteria</taxon>
        <taxon>Pseudomonadati</taxon>
        <taxon>Pseudomonadota</taxon>
        <taxon>Gammaproteobacteria</taxon>
        <taxon>Enterobacterales</taxon>
        <taxon>Enterobacteriaceae</taxon>
        <taxon>Salmonella</taxon>
    </lineage>
</organism>
<dbReference type="AlphaFoldDB" id="A0A5Z3BF48"/>
<feature type="domain" description="Iminophenyl-pyruvate dimer synthase" evidence="1">
    <location>
        <begin position="61"/>
        <end position="256"/>
    </location>
</feature>
<sequence>MPNLREITTELNLRGRRVDVVKANTEATEPKTYWMEIAIPGDIMLREVFYGSTLDCLKAGLKLAAQLEFSTIPPYLVALWCVIDENHSVARTLRSIVHEEMLHMALANNMLSAIGGVPQLTGSASPLYPGPLPGGVHPELVVELSGLTDKTLEVFLEIERPLVRVPVENVEQPTPPEVDSTISEFYETVLRTLNELTPEFLTTRQIAGPLAPMVISGPEDCEKAVQLILTQGEGGHGVPFDTGAEDLAHYYRFLEVKLGHRLVWNETLRILQKAEPVRTPSVYPVAAPPAQGWGRAAPPRIRWLSTEFNRLYSELLELLEQSWLEGGQRAYLGALERMFGMQELAREMIRTPGPGGAGYAPEFRYMSPENR</sequence>
<evidence type="ECO:0000313" key="2">
    <source>
        <dbReference type="EMBL" id="ECR6698052.1"/>
    </source>
</evidence>
<dbReference type="Gene3D" id="1.20.1260.10">
    <property type="match status" value="1"/>
</dbReference>
<dbReference type="PANTHER" id="PTHR34400">
    <property type="match status" value="1"/>
</dbReference>
<dbReference type="RefSeq" id="WP_058671723.1">
    <property type="nucleotide sequence ID" value="NZ_JYSR01000007.1"/>
</dbReference>
<reference evidence="2" key="1">
    <citation type="submission" date="2019-09" db="EMBL/GenBank/DDBJ databases">
        <authorList>
            <consortium name="PulseNet: The National Subtyping Network for Foodborne Disease Surveillance"/>
            <person name="Tarr C.L."/>
            <person name="Trees E."/>
            <person name="Katz L.S."/>
            <person name="Carleton-Romer H.A."/>
            <person name="Stroika S."/>
            <person name="Kucerova Z."/>
            <person name="Roache K.F."/>
            <person name="Sabol A.L."/>
            <person name="Besser J."/>
            <person name="Gerner-Smidt P."/>
        </authorList>
    </citation>
    <scope>NUCLEOTIDE SEQUENCE</scope>
    <source>
        <strain evidence="2">PNUSAS096589</strain>
    </source>
</reference>
<name>A0A5Z3BF48_SALER</name>
<gene>
    <name evidence="2" type="ORF">F2A58_23195</name>
</gene>